<feature type="compositionally biased region" description="Gly residues" evidence="1">
    <location>
        <begin position="154"/>
        <end position="167"/>
    </location>
</feature>
<reference evidence="2" key="1">
    <citation type="submission" date="2019-05" db="EMBL/GenBank/DDBJ databases">
        <title>Another draft genome of Portunus trituberculatus and its Hox gene families provides insights of decapod evolution.</title>
        <authorList>
            <person name="Jeong J.-H."/>
            <person name="Song I."/>
            <person name="Kim S."/>
            <person name="Choi T."/>
            <person name="Kim D."/>
            <person name="Ryu S."/>
            <person name="Kim W."/>
        </authorList>
    </citation>
    <scope>NUCLEOTIDE SEQUENCE [LARGE SCALE GENOMIC DNA]</scope>
    <source>
        <tissue evidence="2">Muscle</tissue>
    </source>
</reference>
<dbReference type="EMBL" id="VSRR010106007">
    <property type="protein sequence ID" value="MPC96444.1"/>
    <property type="molecule type" value="Genomic_DNA"/>
</dbReference>
<comment type="caution">
    <text evidence="2">The sequence shown here is derived from an EMBL/GenBank/DDBJ whole genome shotgun (WGS) entry which is preliminary data.</text>
</comment>
<protein>
    <submittedName>
        <fullName evidence="2">Uncharacterized protein</fullName>
    </submittedName>
</protein>
<keyword evidence="3" id="KW-1185">Reference proteome</keyword>
<gene>
    <name evidence="2" type="ORF">E2C01_091704</name>
</gene>
<name>A0A5B7JVS5_PORTR</name>
<proteinExistence type="predicted"/>
<evidence type="ECO:0000313" key="2">
    <source>
        <dbReference type="EMBL" id="MPC96444.1"/>
    </source>
</evidence>
<dbReference type="AlphaFoldDB" id="A0A5B7JVS5"/>
<evidence type="ECO:0000256" key="1">
    <source>
        <dbReference type="SAM" id="MobiDB-lite"/>
    </source>
</evidence>
<dbReference type="Proteomes" id="UP000324222">
    <property type="component" value="Unassembled WGS sequence"/>
</dbReference>
<sequence>MACAGCRRGGEACYVTFWQGRGVQGRRVRRCHSCCEVRSQRWLWRGDSDTMEPDKGCSPRPARAERAGLTVCQAFDQGRLVPRTPPQLAPEPRRARRHYGLAGAQGQYTWDSWRHGEEAKGIRSRRGAAAAERELGWRREGLEEVGEWRDGMRSKGGGGVPGEGRGQGRSRQVTVGHAPTPAW</sequence>
<organism evidence="2 3">
    <name type="scientific">Portunus trituberculatus</name>
    <name type="common">Swimming crab</name>
    <name type="synonym">Neptunus trituberculatus</name>
    <dbReference type="NCBI Taxonomy" id="210409"/>
    <lineage>
        <taxon>Eukaryota</taxon>
        <taxon>Metazoa</taxon>
        <taxon>Ecdysozoa</taxon>
        <taxon>Arthropoda</taxon>
        <taxon>Crustacea</taxon>
        <taxon>Multicrustacea</taxon>
        <taxon>Malacostraca</taxon>
        <taxon>Eumalacostraca</taxon>
        <taxon>Eucarida</taxon>
        <taxon>Decapoda</taxon>
        <taxon>Pleocyemata</taxon>
        <taxon>Brachyura</taxon>
        <taxon>Eubrachyura</taxon>
        <taxon>Portunoidea</taxon>
        <taxon>Portunidae</taxon>
        <taxon>Portuninae</taxon>
        <taxon>Portunus</taxon>
    </lineage>
</organism>
<feature type="region of interest" description="Disordered" evidence="1">
    <location>
        <begin position="148"/>
        <end position="183"/>
    </location>
</feature>
<accession>A0A5B7JVS5</accession>
<evidence type="ECO:0000313" key="3">
    <source>
        <dbReference type="Proteomes" id="UP000324222"/>
    </source>
</evidence>